<evidence type="ECO:0000256" key="5">
    <source>
        <dbReference type="ARBA" id="ARBA00022490"/>
    </source>
</evidence>
<evidence type="ECO:0000256" key="6">
    <source>
        <dbReference type="ARBA" id="ARBA00023136"/>
    </source>
</evidence>
<dbReference type="InterPro" id="IPR009652">
    <property type="entry name" value="PDCD10"/>
</dbReference>
<evidence type="ECO:0000259" key="7">
    <source>
        <dbReference type="Pfam" id="PF20929"/>
    </source>
</evidence>
<comment type="subcellular location">
    <subcellularLocation>
        <location evidence="1">Cell membrane</location>
        <topology evidence="1">Peripheral membrane protein</topology>
    </subcellularLocation>
    <subcellularLocation>
        <location evidence="2">Cytoplasm</location>
    </subcellularLocation>
</comment>
<evidence type="ECO:0000313" key="9">
    <source>
        <dbReference type="Proteomes" id="UP000593567"/>
    </source>
</evidence>
<dbReference type="Pfam" id="PF20929">
    <property type="entry name" value="PDCD10_N"/>
    <property type="match status" value="1"/>
</dbReference>
<dbReference type="PANTHER" id="PTHR13250:SF1">
    <property type="entry name" value="PROGRAMMED CELL DEATH PROTEIN 10"/>
    <property type="match status" value="1"/>
</dbReference>
<organism evidence="8 9">
    <name type="scientific">Bugula neritina</name>
    <name type="common">Brown bryozoan</name>
    <name type="synonym">Sertularia neritina</name>
    <dbReference type="NCBI Taxonomy" id="10212"/>
    <lineage>
        <taxon>Eukaryota</taxon>
        <taxon>Metazoa</taxon>
        <taxon>Spiralia</taxon>
        <taxon>Lophotrochozoa</taxon>
        <taxon>Bryozoa</taxon>
        <taxon>Gymnolaemata</taxon>
        <taxon>Cheilostomatida</taxon>
        <taxon>Flustrina</taxon>
        <taxon>Buguloidea</taxon>
        <taxon>Bugulidae</taxon>
        <taxon>Bugula</taxon>
    </lineage>
</organism>
<keyword evidence="4" id="KW-1003">Cell membrane</keyword>
<keyword evidence="5" id="KW-0963">Cytoplasm</keyword>
<feature type="domain" description="Programmed cell death protein 10 dimerisation" evidence="7">
    <location>
        <begin position="13"/>
        <end position="71"/>
    </location>
</feature>
<gene>
    <name evidence="8" type="ORF">EB796_017732</name>
</gene>
<dbReference type="GO" id="GO:0019901">
    <property type="term" value="F:protein kinase binding"/>
    <property type="evidence" value="ECO:0007669"/>
    <property type="project" value="TreeGrafter"/>
</dbReference>
<dbReference type="InterPro" id="IPR053750">
    <property type="entry name" value="PDCD10_Homolog"/>
</dbReference>
<dbReference type="OrthoDB" id="6017654at2759"/>
<evidence type="ECO:0000256" key="3">
    <source>
        <dbReference type="ARBA" id="ARBA00009181"/>
    </source>
</evidence>
<dbReference type="GO" id="GO:0090443">
    <property type="term" value="C:FAR/SIN/STRIPAK complex"/>
    <property type="evidence" value="ECO:0007669"/>
    <property type="project" value="TreeGrafter"/>
</dbReference>
<reference evidence="8" key="1">
    <citation type="submission" date="2020-06" db="EMBL/GenBank/DDBJ databases">
        <title>Draft genome of Bugula neritina, a colonial animal packing powerful symbionts and potential medicines.</title>
        <authorList>
            <person name="Rayko M."/>
        </authorList>
    </citation>
    <scope>NUCLEOTIDE SEQUENCE [LARGE SCALE GENOMIC DNA]</scope>
    <source>
        <strain evidence="8">Kwan_BN1</strain>
    </source>
</reference>
<dbReference type="EMBL" id="VXIV02002642">
    <property type="protein sequence ID" value="KAF6023947.1"/>
    <property type="molecule type" value="Genomic_DNA"/>
</dbReference>
<keyword evidence="6" id="KW-0472">Membrane</keyword>
<dbReference type="GO" id="GO:0005886">
    <property type="term" value="C:plasma membrane"/>
    <property type="evidence" value="ECO:0007669"/>
    <property type="project" value="UniProtKB-SubCell"/>
</dbReference>
<comment type="similarity">
    <text evidence="3">Belongs to the PDCD10 family.</text>
</comment>
<proteinExistence type="inferred from homology"/>
<dbReference type="GO" id="GO:1903358">
    <property type="term" value="P:regulation of Golgi organization"/>
    <property type="evidence" value="ECO:0007669"/>
    <property type="project" value="TreeGrafter"/>
</dbReference>
<evidence type="ECO:0000313" key="8">
    <source>
        <dbReference type="EMBL" id="KAF6023947.1"/>
    </source>
</evidence>
<comment type="caution">
    <text evidence="8">The sequence shown here is derived from an EMBL/GenBank/DDBJ whole genome shotgun (WGS) entry which is preliminary data.</text>
</comment>
<sequence>MASPDELDAAQHKLMVDMTFPCVVNPILRELEDKNHSTTPTLIRESFEEVEAFYPGFTEFFVRGLLTKARIDDRIDMPEAILKLEGSGEQKDVLLRRHESVFRNLQHRADSLKLILGRIPDEISDRKKFLDTIKDIAHAIKHLLDAVNEVFTQIGVAEDRHRLDKKKKDFVKYSKRFSTTLKDFFKDNRKNAVYISANHLVHQTNQILLAVA</sequence>
<name>A0A7J7JD33_BUGNE</name>
<dbReference type="PANTHER" id="PTHR13250">
    <property type="entry name" value="TF-1 CELL APOPTOSIS RELATED PROTEIN-15"/>
    <property type="match status" value="1"/>
</dbReference>
<dbReference type="Proteomes" id="UP000593567">
    <property type="component" value="Unassembled WGS sequence"/>
</dbReference>
<dbReference type="AlphaFoldDB" id="A0A7J7JD33"/>
<dbReference type="GO" id="GO:0005737">
    <property type="term" value="C:cytoplasm"/>
    <property type="evidence" value="ECO:0007669"/>
    <property type="project" value="UniProtKB-SubCell"/>
</dbReference>
<evidence type="ECO:0000256" key="2">
    <source>
        <dbReference type="ARBA" id="ARBA00004496"/>
    </source>
</evidence>
<accession>A0A7J7JD33</accession>
<dbReference type="Gene3D" id="1.20.120.1950">
    <property type="match status" value="1"/>
</dbReference>
<keyword evidence="9" id="KW-1185">Reference proteome</keyword>
<dbReference type="InterPro" id="IPR048288">
    <property type="entry name" value="PDCD10_N"/>
</dbReference>
<protein>
    <submittedName>
        <fullName evidence="8">PDCD10</fullName>
    </submittedName>
</protein>
<dbReference type="Pfam" id="PF06840">
    <property type="entry name" value="PDC10_C"/>
    <property type="match status" value="1"/>
</dbReference>
<evidence type="ECO:0000256" key="4">
    <source>
        <dbReference type="ARBA" id="ARBA00022475"/>
    </source>
</evidence>
<evidence type="ECO:0000256" key="1">
    <source>
        <dbReference type="ARBA" id="ARBA00004202"/>
    </source>
</evidence>